<dbReference type="InterPro" id="IPR027056">
    <property type="entry name" value="Gluconate_2DH_su3"/>
</dbReference>
<dbReference type="AlphaFoldDB" id="A0A1G9KGP7"/>
<protein>
    <submittedName>
        <fullName evidence="1">Gluconate 2-dehydrogenase subunit 3</fullName>
    </submittedName>
</protein>
<keyword evidence="2" id="KW-1185">Reference proteome</keyword>
<dbReference type="OrthoDB" id="6385145at2"/>
<dbReference type="EMBL" id="FNFO01000006">
    <property type="protein sequence ID" value="SDL48585.1"/>
    <property type="molecule type" value="Genomic_DNA"/>
</dbReference>
<reference evidence="1 2" key="1">
    <citation type="submission" date="2016-10" db="EMBL/GenBank/DDBJ databases">
        <authorList>
            <person name="de Groot N.N."/>
        </authorList>
    </citation>
    <scope>NUCLEOTIDE SEQUENCE [LARGE SCALE GENOMIC DNA]</scope>
    <source>
        <strain evidence="1 2">DSM 25186</strain>
    </source>
</reference>
<dbReference type="RefSeq" id="WP_089683857.1">
    <property type="nucleotide sequence ID" value="NZ_FNFO01000006.1"/>
</dbReference>
<dbReference type="Proteomes" id="UP000198510">
    <property type="component" value="Unassembled WGS sequence"/>
</dbReference>
<evidence type="ECO:0000313" key="1">
    <source>
        <dbReference type="EMBL" id="SDL48585.1"/>
    </source>
</evidence>
<proteinExistence type="predicted"/>
<dbReference type="Pfam" id="PF13618">
    <property type="entry name" value="Gluconate_2-dh3"/>
    <property type="match status" value="1"/>
</dbReference>
<sequence length="177" mass="19628">MNRRSALQNLVLFAGGVMIFPACSRETKEGQPASIELTHLDVSADQEAMMAELVETLIPTTDTAGGKAMGLHLFVLNMVDDCYESTHQEAFLQGMAQFDEMARNQTGESFAATTPEQRQKLVADLNGRKGDDVLTTFYSITKNETIKGYLNSELVMTKLRVYELVPGRYNPLFPIKA</sequence>
<dbReference type="STRING" id="1075417.SAMN05421823_106148"/>
<accession>A0A1G9KGP7</accession>
<name>A0A1G9KGP7_9BACT</name>
<organism evidence="1 2">
    <name type="scientific">Catalinimonas alkaloidigena</name>
    <dbReference type="NCBI Taxonomy" id="1075417"/>
    <lineage>
        <taxon>Bacteria</taxon>
        <taxon>Pseudomonadati</taxon>
        <taxon>Bacteroidota</taxon>
        <taxon>Cytophagia</taxon>
        <taxon>Cytophagales</taxon>
        <taxon>Catalimonadaceae</taxon>
        <taxon>Catalinimonas</taxon>
    </lineage>
</organism>
<gene>
    <name evidence="1" type="ORF">SAMN05421823_106148</name>
</gene>
<evidence type="ECO:0000313" key="2">
    <source>
        <dbReference type="Proteomes" id="UP000198510"/>
    </source>
</evidence>